<gene>
    <name evidence="2" type="ORF">WJX74_001458</name>
</gene>
<dbReference type="Proteomes" id="UP001438707">
    <property type="component" value="Unassembled WGS sequence"/>
</dbReference>
<feature type="compositionally biased region" description="Low complexity" evidence="1">
    <location>
        <begin position="12"/>
        <end position="27"/>
    </location>
</feature>
<dbReference type="InterPro" id="IPR053720">
    <property type="entry name" value="Psm_Assembly_Chaperone"/>
</dbReference>
<name>A0AAW1RK50_9CHLO</name>
<dbReference type="PANTHER" id="PTHR31051">
    <property type="entry name" value="PROTEASOME ASSEMBLY CHAPERONE 3"/>
    <property type="match status" value="1"/>
</dbReference>
<proteinExistence type="predicted"/>
<evidence type="ECO:0000313" key="3">
    <source>
        <dbReference type="Proteomes" id="UP001438707"/>
    </source>
</evidence>
<dbReference type="InterPro" id="IPR018788">
    <property type="entry name" value="Proteasome_assmbl_chp_3"/>
</dbReference>
<dbReference type="GO" id="GO:0043248">
    <property type="term" value="P:proteasome assembly"/>
    <property type="evidence" value="ECO:0007669"/>
    <property type="project" value="InterPro"/>
</dbReference>
<feature type="compositionally biased region" description="Basic and acidic residues" evidence="1">
    <location>
        <begin position="28"/>
        <end position="37"/>
    </location>
</feature>
<dbReference type="PANTHER" id="PTHR31051:SF1">
    <property type="entry name" value="PROTEASOME ASSEMBLY CHAPERONE 3"/>
    <property type="match status" value="1"/>
</dbReference>
<reference evidence="2 3" key="1">
    <citation type="journal article" date="2024" name="Nat. Commun.">
        <title>Phylogenomics reveals the evolutionary origins of lichenization in chlorophyte algae.</title>
        <authorList>
            <person name="Puginier C."/>
            <person name="Libourel C."/>
            <person name="Otte J."/>
            <person name="Skaloud P."/>
            <person name="Haon M."/>
            <person name="Grisel S."/>
            <person name="Petersen M."/>
            <person name="Berrin J.G."/>
            <person name="Delaux P.M."/>
            <person name="Dal Grande F."/>
            <person name="Keller J."/>
        </authorList>
    </citation>
    <scope>NUCLEOTIDE SEQUENCE [LARGE SCALE GENOMIC DNA]</scope>
    <source>
        <strain evidence="2 3">SAG 2145</strain>
    </source>
</reference>
<feature type="region of interest" description="Disordered" evidence="1">
    <location>
        <begin position="1"/>
        <end position="37"/>
    </location>
</feature>
<dbReference type="Gene3D" id="3.30.230.90">
    <property type="match status" value="1"/>
</dbReference>
<organism evidence="2 3">
    <name type="scientific">Apatococcus lobatus</name>
    <dbReference type="NCBI Taxonomy" id="904363"/>
    <lineage>
        <taxon>Eukaryota</taxon>
        <taxon>Viridiplantae</taxon>
        <taxon>Chlorophyta</taxon>
        <taxon>core chlorophytes</taxon>
        <taxon>Trebouxiophyceae</taxon>
        <taxon>Chlorellales</taxon>
        <taxon>Chlorellaceae</taxon>
        <taxon>Apatococcus</taxon>
    </lineage>
</organism>
<protein>
    <recommendedName>
        <fullName evidence="4">Proteasome assembly chaperone 3</fullName>
    </recommendedName>
</protein>
<evidence type="ECO:0008006" key="4">
    <source>
        <dbReference type="Google" id="ProtNLM"/>
    </source>
</evidence>
<comment type="caution">
    <text evidence="2">The sequence shown here is derived from an EMBL/GenBank/DDBJ whole genome shotgun (WGS) entry which is preliminary data.</text>
</comment>
<sequence>MNTTTLPNGPLAEAGPGSSAQAAASPQDESRQWSEDVAGRSTDFLATPYSDRIMLVASNTGTFGTIMQARMEADVSGTSHPSIRVVLGRREEPGLMLCARRLAEAAAAAGCTRSLLLCIGLLDHSLPAIRTVIQAFLNHPVW</sequence>
<evidence type="ECO:0000256" key="1">
    <source>
        <dbReference type="SAM" id="MobiDB-lite"/>
    </source>
</evidence>
<dbReference type="Pfam" id="PF10178">
    <property type="entry name" value="PAC3"/>
    <property type="match status" value="1"/>
</dbReference>
<dbReference type="EMBL" id="JALJOS010000010">
    <property type="protein sequence ID" value="KAK9833642.1"/>
    <property type="molecule type" value="Genomic_DNA"/>
</dbReference>
<accession>A0AAW1RK50</accession>
<dbReference type="AlphaFoldDB" id="A0AAW1RK50"/>
<keyword evidence="3" id="KW-1185">Reference proteome</keyword>
<evidence type="ECO:0000313" key="2">
    <source>
        <dbReference type="EMBL" id="KAK9833642.1"/>
    </source>
</evidence>